<dbReference type="GO" id="GO:0005886">
    <property type="term" value="C:plasma membrane"/>
    <property type="evidence" value="ECO:0007669"/>
    <property type="project" value="InterPro"/>
</dbReference>
<reference evidence="8" key="1">
    <citation type="journal article" date="2022" name="Int. J. Syst. Evol. Microbiol.">
        <title>Prevotella lacticifex sp. nov., isolated from the rumen of cows.</title>
        <authorList>
            <person name="Shinkai T."/>
            <person name="Ikeyama N."/>
            <person name="Kumagai M."/>
            <person name="Ohmori H."/>
            <person name="Sakamoto M."/>
            <person name="Ohkuma M."/>
            <person name="Mitsumori M."/>
        </authorList>
    </citation>
    <scope>NUCLEOTIDE SEQUENCE</scope>
    <source>
        <strain evidence="8">R5076</strain>
    </source>
</reference>
<keyword evidence="4 6" id="KW-0472">Membrane</keyword>
<evidence type="ECO:0000313" key="9">
    <source>
        <dbReference type="Proteomes" id="UP000825483"/>
    </source>
</evidence>
<evidence type="ECO:0000259" key="7">
    <source>
        <dbReference type="Pfam" id="PF04357"/>
    </source>
</evidence>
<dbReference type="PANTHER" id="PTHR36985:SF1">
    <property type="entry name" value="TRANSLOCATION AND ASSEMBLY MODULE SUBUNIT TAMB"/>
    <property type="match status" value="1"/>
</dbReference>
<keyword evidence="3 6" id="KW-1133">Transmembrane helix</keyword>
<dbReference type="InterPro" id="IPR007452">
    <property type="entry name" value="TamB_C"/>
</dbReference>
<sequence>MQRLNAKKTLKILTAIVLTPIVVFIVLTVLLYIPPVQNWVAHGVASYASEKTGDSITVGRVSLSYPLDLKVSDFRMLHPNDSLKNVTDTVADVRTLVASVQLLPLLRGEINVDELTLKHLKANTTNFIGDLRIKANLEKLHIHSHGISLNGDSANVDFTEIENGWVDVALGDTIPKDTTKKKTLWKINIGKVSLAQTDFRLHMPGDSMNIHADFHLAIANDTHLLLHDNIYKVGAFDWHGGALDYDIPYKRHTVKGFDSNHISANDINIGIDSFVYSQPDISMTIRAANLKENSGLNINGLNGRLYIGKKQLKADNFRLVMPSTDIAGNYRMDLNAFSDSVPGQFFTDLKGYVGVGDIRPFLISVPNKYLANLPREPLRLNGRFYGNLQRISFKNIDIGFPSAFSLSGNGYVANVTNSERLKAEARLRLRTRNMAFVKKFMPLGTRKKINIPGGMTIDGIFKIDRKLVAADFNAIYAKGLLKAKGFFNGADNTYNIVASANNFRLGDIILGNGIGSVTASVKANGHGITFPSSATGVALQANVGKLKIGKYTLDGIQGKVNMTGGRIDAHVNSRNAMAGGNVHINGRLAHKLLDVRLSGDISHFNLRAWGLTDKPWSVTARTDLRIKSDLDKYYYARGGVGYLSISEQRRRGVIRLVNAKGLTFSGSLRGKALETHLDGDIDGANLKGLGVTGSPYMVSAAAVVDVKGNISKPYLINATVNADEFKMTEHRGKTVIPLVSGDFIAKANLRGNDIGGAFNGNINNADLYQLGIVDEPLSTSGSADLTFETNQKDKIYLDGQIGNMTIADRKSNYTTSGMTVNLLSTADTTHATIAGGDFLLKADAQGTYTRTLNALGAIAKELKSQIKNKEINQSALKAKLPVASVILKTGSTNIISNILSKNGIAFKNANIDLKSSPLTGLNGTAIVDSLVYNGTRADSVNLVLKSENGHLNYDVAVVNNPDNEYPYKGTLTGTVLEKGITTDANVIDKHGKTAVAVGLIAAMEGDGIKMSVTSKNSILGYKSFAVNDSNYVYVGRDRRVSASMKLLAADGAGAQLYTDDNDTTSLQNITLGMHNFELGKLLTVLPFAPKISGVLNGDYHIIQTSKELTVSSDMTVSNMVYDDCPMGDVGVNMVYMPQGDGTHYVDALIAQNGNDVGQLSGTYDSKGKGSLDAKLSLDRFPLSFVNGFVPDKIIGLDGHGDGELTMKGPLDDLDIDGEVYLDSSHIYSEPYGVSMRFADDPVTIKDSKVVFENFEMFANNDQPLDIVGYLDFHNPSDMYIDTRMRATNFKLIDSKENVRSTIYGDAYVNFFGGMRGHMDNLSMGGRLEVLGNTDMTYVMHDTPLSTDDSPSDLIQFTNFNDSTEDVVVRPTIKGMKMDLSVNIDEQAHIVAALNAEHSNYIDLIGGGDLALHYDPTNNITLRGRYTLNSGHMKYSLNMIPLRTFNIQEGSYIEFTGEPMNPALSITATDNVKANYSSAGGNDRIVDFTAGVKLTGTLSAPGVTFIVDAPDDTEAQNDLNTKSEEEKGKIAITLLASGMYISNGKGGNYAMSGALASFMQNQINNITGRALSSMGLDLSANMESSADAKGGLHTDYTFNFSKRLWNNRLRIMMGGRVSTGAQAGEDNGAYFDNFSIEYRLNQHETQYLKLYYDRQAYDWLEGDVSEFGAGFMWRRKLQHFKDIIRFRSNNSQQPVPPSNRLNADTLIRFNNNDKK</sequence>
<feature type="domain" description="Translocation and assembly module TamB C-terminal" evidence="7">
    <location>
        <begin position="1260"/>
        <end position="1644"/>
    </location>
</feature>
<dbReference type="GeneID" id="72468541"/>
<evidence type="ECO:0000256" key="2">
    <source>
        <dbReference type="ARBA" id="ARBA00022692"/>
    </source>
</evidence>
<evidence type="ECO:0000256" key="6">
    <source>
        <dbReference type="SAM" id="Phobius"/>
    </source>
</evidence>
<evidence type="ECO:0000256" key="3">
    <source>
        <dbReference type="ARBA" id="ARBA00022989"/>
    </source>
</evidence>
<evidence type="ECO:0000256" key="1">
    <source>
        <dbReference type="ARBA" id="ARBA00004167"/>
    </source>
</evidence>
<evidence type="ECO:0000256" key="5">
    <source>
        <dbReference type="SAM" id="Coils"/>
    </source>
</evidence>
<dbReference type="RefSeq" id="WP_223928118.1">
    <property type="nucleotide sequence ID" value="NZ_BPTU01000003.1"/>
</dbReference>
<feature type="transmembrane region" description="Helical" evidence="6">
    <location>
        <begin position="12"/>
        <end position="33"/>
    </location>
</feature>
<keyword evidence="9" id="KW-1185">Reference proteome</keyword>
<organism evidence="8 9">
    <name type="scientific">Prevotella lacticifex</name>
    <dbReference type="NCBI Taxonomy" id="2854755"/>
    <lineage>
        <taxon>Bacteria</taxon>
        <taxon>Pseudomonadati</taxon>
        <taxon>Bacteroidota</taxon>
        <taxon>Bacteroidia</taxon>
        <taxon>Bacteroidales</taxon>
        <taxon>Prevotellaceae</taxon>
        <taxon>Prevotella</taxon>
    </lineage>
</organism>
<evidence type="ECO:0000313" key="8">
    <source>
        <dbReference type="EMBL" id="GJG57635.1"/>
    </source>
</evidence>
<name>A0A9R1C7W9_9BACT</name>
<feature type="coiled-coil region" evidence="5">
    <location>
        <begin position="852"/>
        <end position="879"/>
    </location>
</feature>
<gene>
    <name evidence="8" type="ORF">PRLR5076_04860</name>
</gene>
<keyword evidence="2 6" id="KW-0812">Transmembrane</keyword>
<comment type="subcellular location">
    <subcellularLocation>
        <location evidence="1">Membrane</location>
        <topology evidence="1">Single-pass membrane protein</topology>
    </subcellularLocation>
</comment>
<dbReference type="EMBL" id="BPUB01000001">
    <property type="protein sequence ID" value="GJG57635.1"/>
    <property type="molecule type" value="Genomic_DNA"/>
</dbReference>
<accession>A0A9R1C7W9</accession>
<comment type="caution">
    <text evidence="8">The sequence shown here is derived from an EMBL/GenBank/DDBJ whole genome shotgun (WGS) entry which is preliminary data.</text>
</comment>
<proteinExistence type="predicted"/>
<dbReference type="Pfam" id="PF04357">
    <property type="entry name" value="TamB"/>
    <property type="match status" value="1"/>
</dbReference>
<keyword evidence="5" id="KW-0175">Coiled coil</keyword>
<protein>
    <recommendedName>
        <fullName evidence="7">Translocation and assembly module TamB C-terminal domain-containing protein</fullName>
    </recommendedName>
</protein>
<dbReference type="GO" id="GO:0009306">
    <property type="term" value="P:protein secretion"/>
    <property type="evidence" value="ECO:0007669"/>
    <property type="project" value="InterPro"/>
</dbReference>
<evidence type="ECO:0000256" key="4">
    <source>
        <dbReference type="ARBA" id="ARBA00023136"/>
    </source>
</evidence>
<dbReference type="Proteomes" id="UP000825483">
    <property type="component" value="Unassembled WGS sequence"/>
</dbReference>
<dbReference type="PANTHER" id="PTHR36985">
    <property type="entry name" value="TRANSLOCATION AND ASSEMBLY MODULE SUBUNIT TAMB"/>
    <property type="match status" value="1"/>
</dbReference>